<keyword evidence="4" id="KW-0963">Cytoplasm</keyword>
<evidence type="ECO:0000313" key="11">
    <source>
        <dbReference type="Proteomes" id="UP000734854"/>
    </source>
</evidence>
<keyword evidence="11" id="KW-1185">Reference proteome</keyword>
<name>A0A8J5C859_ZINOF</name>
<protein>
    <recommendedName>
        <fullName evidence="9">Ubiquitin-like domain-containing protein</fullName>
    </recommendedName>
</protein>
<dbReference type="SUPFAM" id="SSF54236">
    <property type="entry name" value="Ubiquitin-like"/>
    <property type="match status" value="3"/>
</dbReference>
<dbReference type="CDD" id="cd01803">
    <property type="entry name" value="Ubl_ubiquitin"/>
    <property type="match status" value="2"/>
</dbReference>
<evidence type="ECO:0000256" key="3">
    <source>
        <dbReference type="ARBA" id="ARBA00008430"/>
    </source>
</evidence>
<organism evidence="10 11">
    <name type="scientific">Zingiber officinale</name>
    <name type="common">Ginger</name>
    <name type="synonym">Amomum zingiber</name>
    <dbReference type="NCBI Taxonomy" id="94328"/>
    <lineage>
        <taxon>Eukaryota</taxon>
        <taxon>Viridiplantae</taxon>
        <taxon>Streptophyta</taxon>
        <taxon>Embryophyta</taxon>
        <taxon>Tracheophyta</taxon>
        <taxon>Spermatophyta</taxon>
        <taxon>Magnoliopsida</taxon>
        <taxon>Liliopsida</taxon>
        <taxon>Zingiberales</taxon>
        <taxon>Zingiberaceae</taxon>
        <taxon>Zingiber</taxon>
    </lineage>
</organism>
<feature type="compositionally biased region" description="Polar residues" evidence="8">
    <location>
        <begin position="620"/>
        <end position="629"/>
    </location>
</feature>
<dbReference type="FunFam" id="3.10.20.90:FF:000387">
    <property type="entry name" value="Polyubiquitin"/>
    <property type="match status" value="1"/>
</dbReference>
<evidence type="ECO:0000313" key="10">
    <source>
        <dbReference type="EMBL" id="KAG6470274.1"/>
    </source>
</evidence>
<dbReference type="InterPro" id="IPR029071">
    <property type="entry name" value="Ubiquitin-like_domsf"/>
</dbReference>
<evidence type="ECO:0000256" key="7">
    <source>
        <dbReference type="ARBA" id="ARBA00023242"/>
    </source>
</evidence>
<dbReference type="PROSITE" id="PS50053">
    <property type="entry name" value="UBIQUITIN_2"/>
    <property type="match status" value="3"/>
</dbReference>
<keyword evidence="5" id="KW-1017">Isopeptide bond</keyword>
<dbReference type="AlphaFoldDB" id="A0A8J5C859"/>
<feature type="domain" description="Ubiquitin-like" evidence="9">
    <location>
        <begin position="1"/>
        <end position="34"/>
    </location>
</feature>
<dbReference type="Proteomes" id="UP000734854">
    <property type="component" value="Unassembled WGS sequence"/>
</dbReference>
<evidence type="ECO:0000259" key="9">
    <source>
        <dbReference type="PROSITE" id="PS50053"/>
    </source>
</evidence>
<dbReference type="PANTHER" id="PTHR10666">
    <property type="entry name" value="UBIQUITIN"/>
    <property type="match status" value="1"/>
</dbReference>
<keyword evidence="6" id="KW-0832">Ubl conjugation</keyword>
<evidence type="ECO:0000256" key="2">
    <source>
        <dbReference type="ARBA" id="ARBA00004496"/>
    </source>
</evidence>
<dbReference type="Pfam" id="PF13976">
    <property type="entry name" value="gag_pre-integrs"/>
    <property type="match status" value="1"/>
</dbReference>
<evidence type="ECO:0000256" key="5">
    <source>
        <dbReference type="ARBA" id="ARBA00022499"/>
    </source>
</evidence>
<gene>
    <name evidence="10" type="ORF">ZIOFF_071339</name>
</gene>
<dbReference type="PRINTS" id="PR00348">
    <property type="entry name" value="UBIQUITIN"/>
</dbReference>
<comment type="similarity">
    <text evidence="3">Belongs to the ubiquitin family.</text>
</comment>
<dbReference type="PROSITE" id="PS00299">
    <property type="entry name" value="UBIQUITIN_1"/>
    <property type="match status" value="2"/>
</dbReference>
<dbReference type="InterPro" id="IPR019956">
    <property type="entry name" value="Ubiquitin_dom"/>
</dbReference>
<dbReference type="InterPro" id="IPR057670">
    <property type="entry name" value="SH3_retrovirus"/>
</dbReference>
<accession>A0A8J5C859</accession>
<dbReference type="InterPro" id="IPR050158">
    <property type="entry name" value="Ubiquitin_ubiquitin-like"/>
</dbReference>
<dbReference type="Pfam" id="PF25597">
    <property type="entry name" value="SH3_retrovirus"/>
    <property type="match status" value="1"/>
</dbReference>
<feature type="compositionally biased region" description="Basic and acidic residues" evidence="8">
    <location>
        <begin position="605"/>
        <end position="617"/>
    </location>
</feature>
<keyword evidence="7" id="KW-0539">Nucleus</keyword>
<evidence type="ECO:0000256" key="4">
    <source>
        <dbReference type="ARBA" id="ARBA00022490"/>
    </source>
</evidence>
<dbReference type="InterPro" id="IPR025724">
    <property type="entry name" value="GAG-pre-integrase_dom"/>
</dbReference>
<evidence type="ECO:0000256" key="8">
    <source>
        <dbReference type="SAM" id="MobiDB-lite"/>
    </source>
</evidence>
<dbReference type="SMART" id="SM00213">
    <property type="entry name" value="UBQ"/>
    <property type="match status" value="2"/>
</dbReference>
<comment type="caution">
    <text evidence="10">The sequence shown here is derived from an EMBL/GenBank/DDBJ whole genome shotgun (WGS) entry which is preliminary data.</text>
</comment>
<dbReference type="InterPro" id="IPR019954">
    <property type="entry name" value="Ubiquitin_CS"/>
</dbReference>
<dbReference type="FunFam" id="3.10.20.90:FF:000016">
    <property type="entry name" value="Polyubiquitin 3"/>
    <property type="match status" value="1"/>
</dbReference>
<reference evidence="10 11" key="1">
    <citation type="submission" date="2020-08" db="EMBL/GenBank/DDBJ databases">
        <title>Plant Genome Project.</title>
        <authorList>
            <person name="Zhang R.-G."/>
        </authorList>
    </citation>
    <scope>NUCLEOTIDE SEQUENCE [LARGE SCALE GENOMIC DNA]</scope>
    <source>
        <tissue evidence="10">Rhizome</tissue>
    </source>
</reference>
<dbReference type="Gene3D" id="3.10.20.90">
    <property type="entry name" value="Phosphatidylinositol 3-kinase Catalytic Subunit, Chain A, domain 1"/>
    <property type="match status" value="3"/>
</dbReference>
<feature type="region of interest" description="Disordered" evidence="8">
    <location>
        <begin position="589"/>
        <end position="629"/>
    </location>
</feature>
<dbReference type="GO" id="GO:0005634">
    <property type="term" value="C:nucleus"/>
    <property type="evidence" value="ECO:0007669"/>
    <property type="project" value="UniProtKB-SubCell"/>
</dbReference>
<proteinExistence type="inferred from homology"/>
<dbReference type="InterPro" id="IPR054722">
    <property type="entry name" value="PolX-like_BBD"/>
</dbReference>
<comment type="subcellular location">
    <subcellularLocation>
        <location evidence="2">Cytoplasm</location>
    </subcellularLocation>
    <subcellularLocation>
        <location evidence="1">Nucleus</location>
    </subcellularLocation>
</comment>
<dbReference type="EMBL" id="JACMSC010000021">
    <property type="protein sequence ID" value="KAG6470274.1"/>
    <property type="molecule type" value="Genomic_DNA"/>
</dbReference>
<dbReference type="GO" id="GO:0003729">
    <property type="term" value="F:mRNA binding"/>
    <property type="evidence" value="ECO:0007669"/>
    <property type="project" value="UniProtKB-ARBA"/>
</dbReference>
<dbReference type="Pfam" id="PF22936">
    <property type="entry name" value="Pol_BBD"/>
    <property type="match status" value="1"/>
</dbReference>
<sequence length="629" mass="71063">MIFAGKQLEDGRTLADYNIQKESTLHLVLRLRGGMQFFVKTLTGKTITLEVESSDTIDNVKAKIQDKEGIPPDQQRLIFVGEQLEDGRTLADYNIQKDSTLHLVLRLRGGMQIFVKTLTGKTITLEVESSDTIDNVKAKIQDKEGIPPDQQRLIFAGKQLEDGRTLADYNIQKESTLLFALYNHALLLHSPNSFPSSSCDATLSFYQTHLSLAPHDTTSPSSVLFLLEPRSPVLFLTQAAQQPIFLPRMSTTNHSRRFSSSGPHATSPLTVSSLPRASTMATASLLSLSCALTVPNYGHHYNECWYNTNNGEEQVNLVNKEVDNEGLVLLMACNGPESFHPITWFLDIGASNHMCGRKGLFTNFDERSIGNITFGDLSQKPIKGKGEILFELQNGKKVCISDVYYVPDIKNNLLSIGQLLEKGYDIQMKDLTLSIYDKSNNLITHVTMTKNRLFPLKLSINEEKCFKASTMDSPTLWHLRYGHLNFETLKLLSKNNMVFGLPKIESSNHLCEICVVGKQQRKSFKKYNQRRAFSQLELVHSDVYGSIKPISFGGNKYCENASRYKLYNPITQKLMVSRDVEFDEEQAWNWNNDNNDNMKQISFEEDYKGKKDKHGESEEVSSPQQIDTL</sequence>
<feature type="domain" description="Ubiquitin-like" evidence="9">
    <location>
        <begin position="35"/>
        <end position="110"/>
    </location>
</feature>
<feature type="domain" description="Ubiquitin-like" evidence="9">
    <location>
        <begin position="111"/>
        <end position="181"/>
    </location>
</feature>
<dbReference type="Pfam" id="PF00240">
    <property type="entry name" value="ubiquitin"/>
    <property type="match status" value="3"/>
</dbReference>
<dbReference type="InterPro" id="IPR000626">
    <property type="entry name" value="Ubiquitin-like_dom"/>
</dbReference>
<evidence type="ECO:0000256" key="6">
    <source>
        <dbReference type="ARBA" id="ARBA00022843"/>
    </source>
</evidence>
<evidence type="ECO:0000256" key="1">
    <source>
        <dbReference type="ARBA" id="ARBA00004123"/>
    </source>
</evidence>
<dbReference type="GO" id="GO:0005737">
    <property type="term" value="C:cytoplasm"/>
    <property type="evidence" value="ECO:0007669"/>
    <property type="project" value="UniProtKB-SubCell"/>
</dbReference>